<dbReference type="GO" id="GO:0045499">
    <property type="term" value="F:chemorepellent activity"/>
    <property type="evidence" value="ECO:0007669"/>
    <property type="project" value="TreeGrafter"/>
</dbReference>
<dbReference type="InterPro" id="IPR002165">
    <property type="entry name" value="Plexin_repeat"/>
</dbReference>
<dbReference type="SMART" id="SM00423">
    <property type="entry name" value="PSI"/>
    <property type="match status" value="1"/>
</dbReference>
<sequence>MDAMTHPKLSAILLTLLCSSTSMLWGFLFGPVLEPDAIPRTTVPFNRLLDCNHFRGQTVNYSILLLEDRAGILYVGAREALFALDTANILSIRTDSSDVERFSFVRFEEGKDKCPYDPVKGYTGFIVDSEMYSASQYEFGNIPDIRRNFPFPNLKTEEAPNRWLLEADFVGSALLRESINSSIGDDDKVYFFFTERNPEQKPYSSQTRVARVARVCKSDIGGQRTLQRKWTSFLKARLVCSLPEYELQFNILRGVYVLEATDVHESLIFAIFGPEWKNVKTSVVCRYSIRDVQSAFDGPYMELQDSKWREYTGKIPDPRPGSHRSQLINSSRDLPDDVLMFAQRHPLMAKEIRPIGGRPLLFIKDTDYTRIAVHKVTALDGNMYNMIFTGTDHGWMHKAVQLGDKVHIIEELQLFEEPQPINSIVISNKQKSVYVSAAAGVVQVPLSSCLHYTSCYSCVFARDPLCGWDGGQCVEILKYSVRSTLIQDIQMGFVTHRTRSVLVGHDMLLLCELQSNLAVPYWTLNGKQLQGYSVDTGYRISTDGLLIIGAQTWHSGHYCCYAVENSVWIPIRSYMVMVQPVPPPSPHHPTDPTVLPERLFTTSTLSVSPSSEFIEQPLHPLPSRPEFHNRHMEAMYISLVAVLGGLCLVLTVVLLYVSFCAHSAPSHGKYSQHQLSISPITERKRSSHVELKTISSHCNGRTDGLYGAAPRDGQFLQIISGDEQVSPNKDPPPAPPLPMPPPLPSAEYINGLSAALPSVLRKINGNSYVLLSQLDTDMSSPLYHSFTDELNRILEKRKHTQLEMEPDESSV</sequence>
<dbReference type="Pfam" id="PF01437">
    <property type="entry name" value="PSI"/>
    <property type="match status" value="1"/>
</dbReference>
<keyword evidence="3 8" id="KW-0472">Membrane</keyword>
<evidence type="ECO:0000313" key="11">
    <source>
        <dbReference type="Proteomes" id="UP000319801"/>
    </source>
</evidence>
<name>A0A556TJ60_BAGYA</name>
<dbReference type="OrthoDB" id="9988752at2759"/>
<accession>A0A556TJ60</accession>
<dbReference type="SUPFAM" id="SSF101912">
    <property type="entry name" value="Sema domain"/>
    <property type="match status" value="1"/>
</dbReference>
<comment type="subcellular location">
    <subcellularLocation>
        <location evidence="1">Membrane</location>
    </subcellularLocation>
</comment>
<dbReference type="GO" id="GO:0030335">
    <property type="term" value="P:positive regulation of cell migration"/>
    <property type="evidence" value="ECO:0007669"/>
    <property type="project" value="TreeGrafter"/>
</dbReference>
<keyword evidence="5" id="KW-0325">Glycoprotein</keyword>
<dbReference type="Gene3D" id="3.30.1680.10">
    <property type="entry name" value="ligand-binding face of the semaphorins, domain 2"/>
    <property type="match status" value="1"/>
</dbReference>
<dbReference type="Gene3D" id="2.130.10.10">
    <property type="entry name" value="YVTN repeat-like/Quinoprotein amine dehydrogenase"/>
    <property type="match status" value="1"/>
</dbReference>
<keyword evidence="8" id="KW-0812">Transmembrane</keyword>
<reference evidence="10 11" key="1">
    <citation type="journal article" date="2019" name="Genome Biol. Evol.">
        <title>Whole-Genome Sequencing of the Giant Devil Catfish, Bagarius yarrelli.</title>
        <authorList>
            <person name="Jiang W."/>
            <person name="Lv Y."/>
            <person name="Cheng L."/>
            <person name="Yang K."/>
            <person name="Chao B."/>
            <person name="Wang X."/>
            <person name="Li Y."/>
            <person name="Pan X."/>
            <person name="You X."/>
            <person name="Zhang Y."/>
            <person name="Yang J."/>
            <person name="Li J."/>
            <person name="Zhang X."/>
            <person name="Liu S."/>
            <person name="Sun C."/>
            <person name="Yang J."/>
            <person name="Shi Q."/>
        </authorList>
    </citation>
    <scope>NUCLEOTIDE SEQUENCE [LARGE SCALE GENOMIC DNA]</scope>
    <source>
        <strain evidence="10">JWS20170419001</strain>
        <tissue evidence="10">Muscle</tissue>
    </source>
</reference>
<dbReference type="SMART" id="SM00630">
    <property type="entry name" value="Sema"/>
    <property type="match status" value="1"/>
</dbReference>
<evidence type="ECO:0000256" key="8">
    <source>
        <dbReference type="SAM" id="Phobius"/>
    </source>
</evidence>
<dbReference type="InterPro" id="IPR001627">
    <property type="entry name" value="Semap_dom"/>
</dbReference>
<keyword evidence="4" id="KW-1015">Disulfide bond</keyword>
<dbReference type="GO" id="GO:0005886">
    <property type="term" value="C:plasma membrane"/>
    <property type="evidence" value="ECO:0007669"/>
    <property type="project" value="TreeGrafter"/>
</dbReference>
<dbReference type="EMBL" id="VCAZ01000002">
    <property type="protein sequence ID" value="TSK14773.1"/>
    <property type="molecule type" value="Genomic_DNA"/>
</dbReference>
<dbReference type="PANTHER" id="PTHR11036:SF17">
    <property type="entry name" value="SEMAPHORIN-4G"/>
    <property type="match status" value="1"/>
</dbReference>
<dbReference type="Pfam" id="PF01403">
    <property type="entry name" value="Sema"/>
    <property type="match status" value="1"/>
</dbReference>
<proteinExistence type="inferred from homology"/>
<dbReference type="InterPro" id="IPR036352">
    <property type="entry name" value="Semap_dom_sf"/>
</dbReference>
<gene>
    <name evidence="10" type="ORF">Baya_0756</name>
</gene>
<feature type="transmembrane region" description="Helical" evidence="8">
    <location>
        <begin position="634"/>
        <end position="659"/>
    </location>
</feature>
<dbReference type="InterPro" id="IPR016201">
    <property type="entry name" value="PSI"/>
</dbReference>
<evidence type="ECO:0000256" key="2">
    <source>
        <dbReference type="ARBA" id="ARBA00009492"/>
    </source>
</evidence>
<protein>
    <submittedName>
        <fullName evidence="10">Semaphorin-4G</fullName>
    </submittedName>
</protein>
<comment type="caution">
    <text evidence="6">Lacks conserved residue(s) required for the propagation of feature annotation.</text>
</comment>
<comment type="caution">
    <text evidence="10">The sequence shown here is derived from an EMBL/GenBank/DDBJ whole genome shotgun (WGS) entry which is preliminary data.</text>
</comment>
<dbReference type="InterPro" id="IPR027231">
    <property type="entry name" value="Semaphorin"/>
</dbReference>
<dbReference type="Proteomes" id="UP000319801">
    <property type="component" value="Unassembled WGS sequence"/>
</dbReference>
<evidence type="ECO:0000256" key="6">
    <source>
        <dbReference type="PROSITE-ProRule" id="PRU00352"/>
    </source>
</evidence>
<evidence type="ECO:0000313" key="10">
    <source>
        <dbReference type="EMBL" id="TSK14773.1"/>
    </source>
</evidence>
<keyword evidence="8" id="KW-1133">Transmembrane helix</keyword>
<evidence type="ECO:0000256" key="1">
    <source>
        <dbReference type="ARBA" id="ARBA00004370"/>
    </source>
</evidence>
<keyword evidence="11" id="KW-1185">Reference proteome</keyword>
<dbReference type="InterPro" id="IPR015943">
    <property type="entry name" value="WD40/YVTN_repeat-like_dom_sf"/>
</dbReference>
<dbReference type="GO" id="GO:0030215">
    <property type="term" value="F:semaphorin receptor binding"/>
    <property type="evidence" value="ECO:0007669"/>
    <property type="project" value="InterPro"/>
</dbReference>
<feature type="region of interest" description="Disordered" evidence="7">
    <location>
        <begin position="722"/>
        <end position="742"/>
    </location>
</feature>
<dbReference type="GO" id="GO:0007411">
    <property type="term" value="P:axon guidance"/>
    <property type="evidence" value="ECO:0007669"/>
    <property type="project" value="TreeGrafter"/>
</dbReference>
<organism evidence="10 11">
    <name type="scientific">Bagarius yarrelli</name>
    <name type="common">Goonch</name>
    <name type="synonym">Bagrus yarrelli</name>
    <dbReference type="NCBI Taxonomy" id="175774"/>
    <lineage>
        <taxon>Eukaryota</taxon>
        <taxon>Metazoa</taxon>
        <taxon>Chordata</taxon>
        <taxon>Craniata</taxon>
        <taxon>Vertebrata</taxon>
        <taxon>Euteleostomi</taxon>
        <taxon>Actinopterygii</taxon>
        <taxon>Neopterygii</taxon>
        <taxon>Teleostei</taxon>
        <taxon>Ostariophysi</taxon>
        <taxon>Siluriformes</taxon>
        <taxon>Sisoridae</taxon>
        <taxon>Sisorinae</taxon>
        <taxon>Bagarius</taxon>
    </lineage>
</organism>
<feature type="compositionally biased region" description="Pro residues" evidence="7">
    <location>
        <begin position="729"/>
        <end position="742"/>
    </location>
</feature>
<evidence type="ECO:0000259" key="9">
    <source>
        <dbReference type="PROSITE" id="PS51004"/>
    </source>
</evidence>
<comment type="similarity">
    <text evidence="2">Belongs to the semaphorin family.</text>
</comment>
<dbReference type="SUPFAM" id="SSF103575">
    <property type="entry name" value="Plexin repeat"/>
    <property type="match status" value="1"/>
</dbReference>
<dbReference type="PANTHER" id="PTHR11036">
    <property type="entry name" value="SEMAPHORIN"/>
    <property type="match status" value="1"/>
</dbReference>
<dbReference type="SUPFAM" id="SSF48726">
    <property type="entry name" value="Immunoglobulin"/>
    <property type="match status" value="1"/>
</dbReference>
<dbReference type="InterPro" id="IPR036179">
    <property type="entry name" value="Ig-like_dom_sf"/>
</dbReference>
<dbReference type="PROSITE" id="PS51004">
    <property type="entry name" value="SEMA"/>
    <property type="match status" value="1"/>
</dbReference>
<dbReference type="Gene3D" id="2.60.40.10">
    <property type="entry name" value="Immunoglobulins"/>
    <property type="match status" value="1"/>
</dbReference>
<evidence type="ECO:0000256" key="5">
    <source>
        <dbReference type="ARBA" id="ARBA00023180"/>
    </source>
</evidence>
<dbReference type="GO" id="GO:0001755">
    <property type="term" value="P:neural crest cell migration"/>
    <property type="evidence" value="ECO:0007669"/>
    <property type="project" value="TreeGrafter"/>
</dbReference>
<evidence type="ECO:0000256" key="7">
    <source>
        <dbReference type="SAM" id="MobiDB-lite"/>
    </source>
</evidence>
<dbReference type="InterPro" id="IPR013783">
    <property type="entry name" value="Ig-like_fold"/>
</dbReference>
<feature type="domain" description="Sema" evidence="9">
    <location>
        <begin position="1"/>
        <end position="446"/>
    </location>
</feature>
<evidence type="ECO:0000256" key="3">
    <source>
        <dbReference type="ARBA" id="ARBA00023136"/>
    </source>
</evidence>
<dbReference type="GO" id="GO:0071526">
    <property type="term" value="P:semaphorin-plexin signaling pathway"/>
    <property type="evidence" value="ECO:0007669"/>
    <property type="project" value="TreeGrafter"/>
</dbReference>
<evidence type="ECO:0000256" key="4">
    <source>
        <dbReference type="ARBA" id="ARBA00023157"/>
    </source>
</evidence>
<dbReference type="FunFam" id="2.60.40.10:FF:001170">
    <property type="entry name" value="Sema domain, immunoglobulin domain (Ig), short basic domain, secreted, (Semaphorin) 3F"/>
    <property type="match status" value="1"/>
</dbReference>
<dbReference type="AlphaFoldDB" id="A0A556TJ60"/>